<proteinExistence type="predicted"/>
<dbReference type="KEGG" id="tcq:TIRI35C_0183"/>
<dbReference type="Pfam" id="PF00534">
    <property type="entry name" value="Glycos_transf_1"/>
    <property type="match status" value="1"/>
</dbReference>
<dbReference type="GeneID" id="58917913"/>
<gene>
    <name evidence="3" type="ORF">TIRI35C_0183</name>
</gene>
<dbReference type="PANTHER" id="PTHR45947:SF3">
    <property type="entry name" value="SULFOQUINOVOSYL TRANSFERASE SQD2"/>
    <property type="match status" value="1"/>
</dbReference>
<dbReference type="Pfam" id="PF13439">
    <property type="entry name" value="Glyco_transf_4"/>
    <property type="match status" value="1"/>
</dbReference>
<dbReference type="GO" id="GO:0016757">
    <property type="term" value="F:glycosyltransferase activity"/>
    <property type="evidence" value="ECO:0007669"/>
    <property type="project" value="InterPro"/>
</dbReference>
<dbReference type="PANTHER" id="PTHR45947">
    <property type="entry name" value="SULFOQUINOVOSYL TRANSFERASE SQD2"/>
    <property type="match status" value="1"/>
</dbReference>
<dbReference type="Proteomes" id="UP000516304">
    <property type="component" value="Chromosome TIRI35C"/>
</dbReference>
<feature type="domain" description="Glycosyl transferase family 1" evidence="1">
    <location>
        <begin position="194"/>
        <end position="359"/>
    </location>
</feature>
<name>A0A7G2D4B2_9EURY</name>
<evidence type="ECO:0000259" key="1">
    <source>
        <dbReference type="Pfam" id="PF00534"/>
    </source>
</evidence>
<feature type="domain" description="Glycosyltransferase subfamily 4-like N-terminal" evidence="2">
    <location>
        <begin position="15"/>
        <end position="183"/>
    </location>
</feature>
<evidence type="ECO:0000313" key="3">
    <source>
        <dbReference type="EMBL" id="CAD5243337.1"/>
    </source>
</evidence>
<dbReference type="RefSeq" id="WP_188201399.1">
    <property type="nucleotide sequence ID" value="NZ_LR881183.1"/>
</dbReference>
<sequence>MKVILAVPYTLNPHGGVETVAYNTVQGFKKIHSLLEKEGITLIIISTAKSSKIENLADYPNIKVIPYSLPPSATFTGFSHAYRNNKKVIRKSDIVHSHDIYNAYAGIKASKPTALTLHGIYWKEKLADRTTLKKLVYYSGNTLSFKHIFRGLTNFVAISPYVLDELKEARLNTDKVVIIENPISDVFFSVKKETDTTKDIDIIWYPAVISPRKNQLAMIETMKYLMKEYREPVTLVFTGGITDKGYFLALKAKTQKYKLSNNVRFLGKIPYKELLELYSKSTLAVLLSRQETAPMVISEALATGTPVVSSPAGGVPYMIDHGIDGFLVNPNNPQEVAEKIIRILEDRKLQKRMGTNGKKKAIKRWKAEIIAKKLIGLYLKVYEEG</sequence>
<protein>
    <submittedName>
        <fullName evidence="3">Glycosyl transferase</fullName>
    </submittedName>
</protein>
<evidence type="ECO:0000313" key="4">
    <source>
        <dbReference type="Proteomes" id="UP000516304"/>
    </source>
</evidence>
<dbReference type="InterPro" id="IPR001296">
    <property type="entry name" value="Glyco_trans_1"/>
</dbReference>
<dbReference type="AlphaFoldDB" id="A0A7G2D4B2"/>
<reference evidence="3 4" key="1">
    <citation type="submission" date="2020-09" db="EMBL/GenBank/DDBJ databases">
        <authorList>
            <person name="Courtine D."/>
        </authorList>
    </citation>
    <scope>NUCLEOTIDE SEQUENCE [LARGE SCALE GENOMIC DNA]</scope>
    <source>
        <strain evidence="3 4">IRI35c</strain>
    </source>
</reference>
<dbReference type="Gene3D" id="3.40.50.2000">
    <property type="entry name" value="Glycogen Phosphorylase B"/>
    <property type="match status" value="2"/>
</dbReference>
<evidence type="ECO:0000259" key="2">
    <source>
        <dbReference type="Pfam" id="PF13439"/>
    </source>
</evidence>
<keyword evidence="3" id="KW-0808">Transferase</keyword>
<dbReference type="EMBL" id="LR881183">
    <property type="protein sequence ID" value="CAD5243337.1"/>
    <property type="molecule type" value="Genomic_DNA"/>
</dbReference>
<keyword evidence="4" id="KW-1185">Reference proteome</keyword>
<accession>A0A7G2D4B2</accession>
<dbReference type="CDD" id="cd03801">
    <property type="entry name" value="GT4_PimA-like"/>
    <property type="match status" value="1"/>
</dbReference>
<dbReference type="InterPro" id="IPR028098">
    <property type="entry name" value="Glyco_trans_4-like_N"/>
</dbReference>
<dbReference type="InterPro" id="IPR050194">
    <property type="entry name" value="Glycosyltransferase_grp1"/>
</dbReference>
<dbReference type="SUPFAM" id="SSF53756">
    <property type="entry name" value="UDP-Glycosyltransferase/glycogen phosphorylase"/>
    <property type="match status" value="1"/>
</dbReference>
<organism evidence="3 4">
    <name type="scientific">Thermococcus camini</name>
    <dbReference type="NCBI Taxonomy" id="2016373"/>
    <lineage>
        <taxon>Archaea</taxon>
        <taxon>Methanobacteriati</taxon>
        <taxon>Methanobacteriota</taxon>
        <taxon>Thermococci</taxon>
        <taxon>Thermococcales</taxon>
        <taxon>Thermococcaceae</taxon>
        <taxon>Thermococcus</taxon>
    </lineage>
</organism>